<proteinExistence type="predicted"/>
<dbReference type="Proteomes" id="UP000054549">
    <property type="component" value="Unassembled WGS sequence"/>
</dbReference>
<dbReference type="HOGENOM" id="CLU_1488654_0_0_1"/>
<protein>
    <submittedName>
        <fullName evidence="1">Uncharacterized protein</fullName>
    </submittedName>
</protein>
<organism evidence="1 2">
    <name type="scientific">Amanita muscaria (strain Koide BX008)</name>
    <dbReference type="NCBI Taxonomy" id="946122"/>
    <lineage>
        <taxon>Eukaryota</taxon>
        <taxon>Fungi</taxon>
        <taxon>Dikarya</taxon>
        <taxon>Basidiomycota</taxon>
        <taxon>Agaricomycotina</taxon>
        <taxon>Agaricomycetes</taxon>
        <taxon>Agaricomycetidae</taxon>
        <taxon>Agaricales</taxon>
        <taxon>Pluteineae</taxon>
        <taxon>Amanitaceae</taxon>
        <taxon>Amanita</taxon>
    </lineage>
</organism>
<name>A0A0C2WZI1_AMAMK</name>
<dbReference type="EMBL" id="KN818232">
    <property type="protein sequence ID" value="KIL67242.1"/>
    <property type="molecule type" value="Genomic_DNA"/>
</dbReference>
<dbReference type="InParanoid" id="A0A0C2WZI1"/>
<dbReference type="AlphaFoldDB" id="A0A0C2WZI1"/>
<accession>A0A0C2WZI1</accession>
<evidence type="ECO:0000313" key="1">
    <source>
        <dbReference type="EMBL" id="KIL67242.1"/>
    </source>
</evidence>
<evidence type="ECO:0000313" key="2">
    <source>
        <dbReference type="Proteomes" id="UP000054549"/>
    </source>
</evidence>
<sequence>MIYRVVQGWTSSSQHWATLSLMKDLIRKMFSLTDLLPITTGQRARVLTPGKLQKGLLLGIIVETQLMKWRKALRKKYQRLLNLAMDGAPTETVLTHTTPLTVVTNESSCSCSSYTCSSHVNVSGINLSVSSGSAGSGIETELLEDVASLALEEFRWSMRSQRKKRMKAKKGKSNLTMTINY</sequence>
<reference evidence="1 2" key="1">
    <citation type="submission" date="2014-04" db="EMBL/GenBank/DDBJ databases">
        <title>Evolutionary Origins and Diversification of the Mycorrhizal Mutualists.</title>
        <authorList>
            <consortium name="DOE Joint Genome Institute"/>
            <consortium name="Mycorrhizal Genomics Consortium"/>
            <person name="Kohler A."/>
            <person name="Kuo A."/>
            <person name="Nagy L.G."/>
            <person name="Floudas D."/>
            <person name="Copeland A."/>
            <person name="Barry K.W."/>
            <person name="Cichocki N."/>
            <person name="Veneault-Fourrey C."/>
            <person name="LaButti K."/>
            <person name="Lindquist E.A."/>
            <person name="Lipzen A."/>
            <person name="Lundell T."/>
            <person name="Morin E."/>
            <person name="Murat C."/>
            <person name="Riley R."/>
            <person name="Ohm R."/>
            <person name="Sun H."/>
            <person name="Tunlid A."/>
            <person name="Henrissat B."/>
            <person name="Grigoriev I.V."/>
            <person name="Hibbett D.S."/>
            <person name="Martin F."/>
        </authorList>
    </citation>
    <scope>NUCLEOTIDE SEQUENCE [LARGE SCALE GENOMIC DNA]</scope>
    <source>
        <strain evidence="1 2">Koide BX008</strain>
    </source>
</reference>
<keyword evidence="2" id="KW-1185">Reference proteome</keyword>
<gene>
    <name evidence="1" type="ORF">M378DRAFT_298095</name>
</gene>